<reference evidence="14" key="1">
    <citation type="submission" date="2023-08" db="EMBL/GenBank/DDBJ databases">
        <title>Genomic characterization of piscicolin 126 produced by Carnobacterium maltaromaticum CM22 strain isolated from salmon (Salmo salar).</title>
        <authorList>
            <person name="Gonzalez-Gragera E."/>
            <person name="Garcia-Lopez J.D."/>
            <person name="Teso-Perez C."/>
            <person name="Gimenez-Hernandez I."/>
            <person name="Peralta-Sanchez J.M."/>
            <person name="Valdivia E."/>
            <person name="Montalban-Lopez M."/>
            <person name="Martin-Platero A.M."/>
            <person name="Banos A."/>
            <person name="Martinez-Bueno M."/>
        </authorList>
    </citation>
    <scope>NUCLEOTIDE SEQUENCE</scope>
    <source>
        <strain evidence="14">CM22</strain>
    </source>
</reference>
<evidence type="ECO:0000256" key="10">
    <source>
        <dbReference type="ARBA" id="ARBA00023169"/>
    </source>
</evidence>
<feature type="domain" description="Polysaccharide chain length determinant N-terminal" evidence="13">
    <location>
        <begin position="3"/>
        <end position="95"/>
    </location>
</feature>
<dbReference type="Pfam" id="PF02706">
    <property type="entry name" value="Wzz"/>
    <property type="match status" value="1"/>
</dbReference>
<dbReference type="InterPro" id="IPR003856">
    <property type="entry name" value="LPS_length_determ_N"/>
</dbReference>
<feature type="transmembrane region" description="Helical" evidence="12">
    <location>
        <begin position="176"/>
        <end position="197"/>
    </location>
</feature>
<keyword evidence="5" id="KW-1003">Cell membrane</keyword>
<organism evidence="14 15">
    <name type="scientific">Carnobacterium maltaromaticum</name>
    <name type="common">Carnobacterium piscicola</name>
    <dbReference type="NCBI Taxonomy" id="2751"/>
    <lineage>
        <taxon>Bacteria</taxon>
        <taxon>Bacillati</taxon>
        <taxon>Bacillota</taxon>
        <taxon>Bacilli</taxon>
        <taxon>Lactobacillales</taxon>
        <taxon>Carnobacteriaceae</taxon>
        <taxon>Carnobacterium</taxon>
    </lineage>
</organism>
<evidence type="ECO:0000256" key="9">
    <source>
        <dbReference type="ARBA" id="ARBA00023136"/>
    </source>
</evidence>
<evidence type="ECO:0000259" key="13">
    <source>
        <dbReference type="Pfam" id="PF02706"/>
    </source>
</evidence>
<dbReference type="EMBL" id="JAVBVO010000003">
    <property type="protein sequence ID" value="MDZ5758638.1"/>
    <property type="molecule type" value="Genomic_DNA"/>
</dbReference>
<dbReference type="Proteomes" id="UP001290462">
    <property type="component" value="Unassembled WGS sequence"/>
</dbReference>
<evidence type="ECO:0000256" key="8">
    <source>
        <dbReference type="ARBA" id="ARBA00022989"/>
    </source>
</evidence>
<feature type="transmembrane region" description="Helical" evidence="12">
    <location>
        <begin position="18"/>
        <end position="40"/>
    </location>
</feature>
<evidence type="ECO:0000256" key="3">
    <source>
        <dbReference type="ARBA" id="ARBA00006683"/>
    </source>
</evidence>
<dbReference type="PANTHER" id="PTHR32309:SF13">
    <property type="entry name" value="FERRIC ENTEROBACTIN TRANSPORT PROTEIN FEPE"/>
    <property type="match status" value="1"/>
</dbReference>
<keyword evidence="8 12" id="KW-1133">Transmembrane helix</keyword>
<evidence type="ECO:0000256" key="1">
    <source>
        <dbReference type="ARBA" id="ARBA00004651"/>
    </source>
</evidence>
<proteinExistence type="inferred from homology"/>
<dbReference type="GO" id="GO:0000271">
    <property type="term" value="P:polysaccharide biosynthetic process"/>
    <property type="evidence" value="ECO:0007669"/>
    <property type="project" value="UniProtKB-KW"/>
</dbReference>
<gene>
    <name evidence="14" type="ORF">RAK27_08230</name>
</gene>
<evidence type="ECO:0000313" key="14">
    <source>
        <dbReference type="EMBL" id="MDZ5758638.1"/>
    </source>
</evidence>
<evidence type="ECO:0000313" key="15">
    <source>
        <dbReference type="Proteomes" id="UP001290462"/>
    </source>
</evidence>
<accession>A0AAW9K8N9</accession>
<comment type="subcellular location">
    <subcellularLocation>
        <location evidence="1">Cell membrane</location>
        <topology evidence="1">Multi-pass membrane protein</topology>
    </subcellularLocation>
</comment>
<keyword evidence="6 12" id="KW-0812">Transmembrane</keyword>
<protein>
    <recommendedName>
        <fullName evidence="4">Capsular polysaccharide biosynthesis protein CpsC</fullName>
    </recommendedName>
</protein>
<comment type="similarity">
    <text evidence="3">Belongs to the CpsC/CapA family.</text>
</comment>
<comment type="pathway">
    <text evidence="2">Capsule biogenesis; capsule polysaccharide biosynthesis.</text>
</comment>
<name>A0AAW9K8N9_CARML</name>
<sequence>MEESISLTELFEVIRKRLALIIGLGLAGIALAAVVTFFLITPKYSATTQLLVNRANEEGQSTNQLADLQTDVQMINTYKDIIKGPVILDEVRKELKTNLTTDQLKSQIEVITQQNSQVFTVQVTDADPYVAADIANAVATVFQNKIGDIMSVKNVTPISKAVPNSSQISPNSTINMLIGLIIGLLLGVGVAFVLEFLDKTVRDEKFINDTLGWTNLGAVSEMDEEELTAILPAGVNTRRAARSRV</sequence>
<evidence type="ECO:0000256" key="2">
    <source>
        <dbReference type="ARBA" id="ARBA00005132"/>
    </source>
</evidence>
<keyword evidence="7" id="KW-0972">Capsule biogenesis/degradation</keyword>
<dbReference type="RefSeq" id="WP_010051703.1">
    <property type="nucleotide sequence ID" value="NZ_BJOJ01000036.1"/>
</dbReference>
<dbReference type="AlphaFoldDB" id="A0AAW9K8N9"/>
<dbReference type="PANTHER" id="PTHR32309">
    <property type="entry name" value="TYROSINE-PROTEIN KINASE"/>
    <property type="match status" value="1"/>
</dbReference>
<dbReference type="GeneID" id="83605319"/>
<keyword evidence="10" id="KW-0270">Exopolysaccharide synthesis</keyword>
<evidence type="ECO:0000256" key="7">
    <source>
        <dbReference type="ARBA" id="ARBA00022903"/>
    </source>
</evidence>
<dbReference type="GO" id="GO:0005886">
    <property type="term" value="C:plasma membrane"/>
    <property type="evidence" value="ECO:0007669"/>
    <property type="project" value="UniProtKB-SubCell"/>
</dbReference>
<comment type="caution">
    <text evidence="14">The sequence shown here is derived from an EMBL/GenBank/DDBJ whole genome shotgun (WGS) entry which is preliminary data.</text>
</comment>
<dbReference type="GO" id="GO:0004713">
    <property type="term" value="F:protein tyrosine kinase activity"/>
    <property type="evidence" value="ECO:0007669"/>
    <property type="project" value="TreeGrafter"/>
</dbReference>
<evidence type="ECO:0000256" key="12">
    <source>
        <dbReference type="SAM" id="Phobius"/>
    </source>
</evidence>
<comment type="function">
    <text evidence="11">Required for CpsD phosphorylation. Involved in the regulation of capsular polysaccharide biosynthesis. May be part of a complex that directs the coordinated polymerization and export to the cell surface of the capsular polysaccharide.</text>
</comment>
<evidence type="ECO:0000256" key="6">
    <source>
        <dbReference type="ARBA" id="ARBA00022692"/>
    </source>
</evidence>
<evidence type="ECO:0000256" key="5">
    <source>
        <dbReference type="ARBA" id="ARBA00022475"/>
    </source>
</evidence>
<dbReference type="InterPro" id="IPR050445">
    <property type="entry name" value="Bact_polysacc_biosynth/exp"/>
</dbReference>
<evidence type="ECO:0000256" key="4">
    <source>
        <dbReference type="ARBA" id="ARBA00020739"/>
    </source>
</evidence>
<keyword evidence="9 12" id="KW-0472">Membrane</keyword>
<evidence type="ECO:0000256" key="11">
    <source>
        <dbReference type="ARBA" id="ARBA00045736"/>
    </source>
</evidence>